<dbReference type="EMBL" id="ML732246">
    <property type="protein sequence ID" value="KAB8072490.1"/>
    <property type="molecule type" value="Genomic_DNA"/>
</dbReference>
<reference evidence="8 9" key="1">
    <citation type="submission" date="2019-04" db="EMBL/GenBank/DDBJ databases">
        <title>Friends and foes A comparative genomics study of 23 Aspergillus species from section Flavi.</title>
        <authorList>
            <consortium name="DOE Joint Genome Institute"/>
            <person name="Kjaerbolling I."/>
            <person name="Vesth T."/>
            <person name="Frisvad J.C."/>
            <person name="Nybo J.L."/>
            <person name="Theobald S."/>
            <person name="Kildgaard S."/>
            <person name="Isbrandt T."/>
            <person name="Kuo A."/>
            <person name="Sato A."/>
            <person name="Lyhne E.K."/>
            <person name="Kogle M.E."/>
            <person name="Wiebenga A."/>
            <person name="Kun R.S."/>
            <person name="Lubbers R.J."/>
            <person name="Makela M.R."/>
            <person name="Barry K."/>
            <person name="Chovatia M."/>
            <person name="Clum A."/>
            <person name="Daum C."/>
            <person name="Haridas S."/>
            <person name="He G."/>
            <person name="LaButti K."/>
            <person name="Lipzen A."/>
            <person name="Mondo S."/>
            <person name="Riley R."/>
            <person name="Salamov A."/>
            <person name="Simmons B.A."/>
            <person name="Magnuson J.K."/>
            <person name="Henrissat B."/>
            <person name="Mortensen U.H."/>
            <person name="Larsen T.O."/>
            <person name="Devries R.P."/>
            <person name="Grigoriev I.V."/>
            <person name="Machida M."/>
            <person name="Baker S.E."/>
            <person name="Andersen M.R."/>
        </authorList>
    </citation>
    <scope>NUCLEOTIDE SEQUENCE [LARGE SCALE GENOMIC DNA]</scope>
    <source>
        <strain evidence="8 9">CBS 151.66</strain>
    </source>
</reference>
<accession>A0A5N5WZD0</accession>
<evidence type="ECO:0000313" key="8">
    <source>
        <dbReference type="EMBL" id="KAB8072490.1"/>
    </source>
</evidence>
<gene>
    <name evidence="8" type="ORF">BDV29DRAFT_158513</name>
</gene>
<comment type="cofactor">
    <cofactor evidence="1 6">
        <name>FAD</name>
        <dbReference type="ChEBI" id="CHEBI:57692"/>
    </cofactor>
</comment>
<dbReference type="AlphaFoldDB" id="A0A5N5WZD0"/>
<dbReference type="PANTHER" id="PTHR19370:SF185">
    <property type="entry name" value="NADH-CYTOCHROME B5 REDUCTASE"/>
    <property type="match status" value="1"/>
</dbReference>
<dbReference type="OrthoDB" id="432685at2759"/>
<evidence type="ECO:0000259" key="7">
    <source>
        <dbReference type="Pfam" id="PF00175"/>
    </source>
</evidence>
<organism evidence="8 9">
    <name type="scientific">Aspergillus leporis</name>
    <dbReference type="NCBI Taxonomy" id="41062"/>
    <lineage>
        <taxon>Eukaryota</taxon>
        <taxon>Fungi</taxon>
        <taxon>Dikarya</taxon>
        <taxon>Ascomycota</taxon>
        <taxon>Pezizomycotina</taxon>
        <taxon>Eurotiomycetes</taxon>
        <taxon>Eurotiomycetidae</taxon>
        <taxon>Eurotiales</taxon>
        <taxon>Aspergillaceae</taxon>
        <taxon>Aspergillus</taxon>
        <taxon>Aspergillus subgen. Circumdati</taxon>
    </lineage>
</organism>
<dbReference type="InterPro" id="IPR001834">
    <property type="entry name" value="CBR-like"/>
</dbReference>
<dbReference type="PRINTS" id="PR00406">
    <property type="entry name" value="CYTB5RDTASE"/>
</dbReference>
<dbReference type="PANTHER" id="PTHR19370">
    <property type="entry name" value="NADH-CYTOCHROME B5 REDUCTASE"/>
    <property type="match status" value="1"/>
</dbReference>
<feature type="binding site" evidence="6">
    <location>
        <position position="1"/>
    </location>
    <ligand>
        <name>FAD</name>
        <dbReference type="ChEBI" id="CHEBI:57692"/>
    </ligand>
</feature>
<evidence type="ECO:0000256" key="4">
    <source>
        <dbReference type="ARBA" id="ARBA00022827"/>
    </source>
</evidence>
<dbReference type="SUPFAM" id="SSF52343">
    <property type="entry name" value="Ferredoxin reductase-like, C-terminal NADP-linked domain"/>
    <property type="match status" value="1"/>
</dbReference>
<dbReference type="InterPro" id="IPR001433">
    <property type="entry name" value="OxRdtase_FAD/NAD-bd"/>
</dbReference>
<evidence type="ECO:0000256" key="5">
    <source>
        <dbReference type="ARBA" id="ARBA00023002"/>
    </source>
</evidence>
<evidence type="ECO:0000256" key="2">
    <source>
        <dbReference type="ARBA" id="ARBA00006105"/>
    </source>
</evidence>
<keyword evidence="5" id="KW-0560">Oxidoreductase</keyword>
<keyword evidence="9" id="KW-1185">Reference proteome</keyword>
<dbReference type="InterPro" id="IPR039261">
    <property type="entry name" value="FNR_nucleotide-bd"/>
</dbReference>
<feature type="binding site" evidence="6">
    <location>
        <position position="2"/>
    </location>
    <ligand>
        <name>FAD</name>
        <dbReference type="ChEBI" id="CHEBI:57692"/>
    </ligand>
</feature>
<keyword evidence="4 6" id="KW-0274">FAD</keyword>
<comment type="similarity">
    <text evidence="2">Belongs to the flavoprotein pyridine nucleotide cytochrome reductase family.</text>
</comment>
<dbReference type="GO" id="GO:0071949">
    <property type="term" value="F:FAD binding"/>
    <property type="evidence" value="ECO:0007669"/>
    <property type="project" value="TreeGrafter"/>
</dbReference>
<dbReference type="Gene3D" id="3.40.50.80">
    <property type="entry name" value="Nucleotide-binding domain of ferredoxin-NADP reductase (FNR) module"/>
    <property type="match status" value="1"/>
</dbReference>
<dbReference type="GO" id="GO:0016491">
    <property type="term" value="F:oxidoreductase activity"/>
    <property type="evidence" value="ECO:0007669"/>
    <property type="project" value="UniProtKB-KW"/>
</dbReference>
<dbReference type="Pfam" id="PF00175">
    <property type="entry name" value="NAD_binding_1"/>
    <property type="match status" value="1"/>
</dbReference>
<keyword evidence="3 6" id="KW-0285">Flavoprotein</keyword>
<evidence type="ECO:0000256" key="6">
    <source>
        <dbReference type="PIRSR" id="PIRSR601834-1"/>
    </source>
</evidence>
<dbReference type="CDD" id="cd06183">
    <property type="entry name" value="cyt_b5_reduct_like"/>
    <property type="match status" value="1"/>
</dbReference>
<evidence type="ECO:0000256" key="3">
    <source>
        <dbReference type="ARBA" id="ARBA00022630"/>
    </source>
</evidence>
<evidence type="ECO:0000256" key="1">
    <source>
        <dbReference type="ARBA" id="ARBA00001974"/>
    </source>
</evidence>
<dbReference type="Proteomes" id="UP000326565">
    <property type="component" value="Unassembled WGS sequence"/>
</dbReference>
<proteinExistence type="inferred from homology"/>
<feature type="domain" description="Oxidoreductase FAD/NAD(P)-binding" evidence="7">
    <location>
        <begin position="45"/>
        <end position="130"/>
    </location>
</feature>
<name>A0A5N5WZD0_9EURO</name>
<protein>
    <recommendedName>
        <fullName evidence="7">Oxidoreductase FAD/NAD(P)-binding domain-containing protein</fullName>
    </recommendedName>
</protein>
<evidence type="ECO:0000313" key="9">
    <source>
        <dbReference type="Proteomes" id="UP000326565"/>
    </source>
</evidence>
<sequence length="131" mass="14726">MSNVLDCLREGEEVEAKGPSGAIRHQGHGRFAIDDRQHTFDNVSLVLGGLDVAPGHQVIARILKDKTDKTKARAIDANKSEDDILLVGDLDEFSRTYKDQFEIVHMLSHHGDDWKGHKDCVNEEIINQHVF</sequence>